<dbReference type="STRING" id="326522.BWD08_03575"/>
<organism evidence="3 4">
    <name type="scientific">Neisseria animaloris</name>
    <dbReference type="NCBI Taxonomy" id="326522"/>
    <lineage>
        <taxon>Bacteria</taxon>
        <taxon>Pseudomonadati</taxon>
        <taxon>Pseudomonadota</taxon>
        <taxon>Betaproteobacteria</taxon>
        <taxon>Neisseriales</taxon>
        <taxon>Neisseriaceae</taxon>
        <taxon>Neisseria</taxon>
    </lineage>
</organism>
<evidence type="ECO:0000313" key="3">
    <source>
        <dbReference type="EMBL" id="VEJ21171.1"/>
    </source>
</evidence>
<protein>
    <submittedName>
        <fullName evidence="3">Pectate lyase superfamily protein</fullName>
    </submittedName>
</protein>
<keyword evidence="4" id="KW-1185">Reference proteome</keyword>
<accession>A0A3S4Y7T8</accession>
<dbReference type="SUPFAM" id="SSF51126">
    <property type="entry name" value="Pectin lyase-like"/>
    <property type="match status" value="1"/>
</dbReference>
<dbReference type="AlphaFoldDB" id="A0A3S4Y7T8"/>
<reference evidence="3 4" key="1">
    <citation type="submission" date="2018-12" db="EMBL/GenBank/DDBJ databases">
        <authorList>
            <consortium name="Pathogen Informatics"/>
        </authorList>
    </citation>
    <scope>NUCLEOTIDE SEQUENCE [LARGE SCALE GENOMIC DNA]</scope>
    <source>
        <strain evidence="3 4">NCTC12227</strain>
    </source>
</reference>
<feature type="compositionally biased region" description="Polar residues" evidence="1">
    <location>
        <begin position="184"/>
        <end position="195"/>
    </location>
</feature>
<evidence type="ECO:0000256" key="1">
    <source>
        <dbReference type="SAM" id="MobiDB-lite"/>
    </source>
</evidence>
<name>A0A3S4Y7T8_9NEIS</name>
<evidence type="ECO:0000313" key="4">
    <source>
        <dbReference type="Proteomes" id="UP000268229"/>
    </source>
</evidence>
<dbReference type="GO" id="GO:0016829">
    <property type="term" value="F:lyase activity"/>
    <property type="evidence" value="ECO:0007669"/>
    <property type="project" value="UniProtKB-KW"/>
</dbReference>
<sequence length="1031" mass="111251">MSKQIAIAINKVVNGNISTPVRLDRYSLRTDSKLPLKIQAVDAENVFYQLTDAESGLAPAQLVHKQVGTDLYISFEDTKSERPDLIIEGYYSPTANHSPAPVLGMQNNGELATYLIQASSDYLLAEQITINKNAAESIIGSSKLLAALGGIAGAGLLGALAAGGGSGGGNNDAPSVASPAKIDNASQPSFSQTSGHIAPAVSSASQTEVSPAPTDTKDFETKTETTPIQPIELNTNIDIAPVKIGSDVEKNIAPEAEDSPKPIIADENKLTSEIADAIHIANASNDSADQNINHGNNPELRPSETSNLLPGEHNEKKDLAITDTNLNSENDTAEPSTPTQPTDAGTGQLSASGEYYIYHHQVYGKYIDAHEFGTDITGKTDSLAAIKAALAAAHHENAAVYLKGDLKISDQIVLNTHNKNVTGLFGDGMGATTVSFDKQQTGVFNSNTNQDDIRAYAGILVDGQNGKTIADLSVKYTNINDFYRPGESYFGKVSGILVNDADNTLISKVEVSGANRAGVVFTSTEALVKDPNGSGKTYKARIISGEIQEDYETLPLGENNRLVDSHLHHNRTAGALVAYQKNFVAEGNLFAWNGHEKDGGTGYGITAMAGSYNYDVTFRNNTTDHNYRKGFDVHDGNNIVIENNTAIGDRLYGIGVYNRQFSMDNVKITGNTIIQDPNFRLETDDNLRPNYNGYSGIQLQTNTQYKDLHSKDYGYFEVSGNTIKNLSVYKDAIQTYGIEFRNHEPKMDYTLKISGNKIEGDSTKYLIAVINNTKNQLTKTNGPGSGTIEISDNHADIGTIASKTMPIFINEHHTDGYLRGKVSVENNYIKVRENSNGSIEGIQMIGNAESYEIHNNTFELHGNMNQAIISIHGRSTYGVPELNVTDNELITDRTNGIYRGWIEYRGADVHAHDNKHNGKPIFEVNHSDKKLELGIGGDSIVGETSASAVVPSPAKKISLLQADDGNGEAEENSANLVLSKLMSPAVVDLSGILGMQNKTAFTDHAAIPVYKNSSNIPEDDSWQHDNNAYIL</sequence>
<feature type="region of interest" description="Disordered" evidence="1">
    <location>
        <begin position="164"/>
        <end position="224"/>
    </location>
</feature>
<dbReference type="Pfam" id="PF13229">
    <property type="entry name" value="Beta_helix"/>
    <property type="match status" value="1"/>
</dbReference>
<gene>
    <name evidence="3" type="ORF">NCTC12227_00897</name>
</gene>
<dbReference type="InterPro" id="IPR006626">
    <property type="entry name" value="PbH1"/>
</dbReference>
<dbReference type="InterPro" id="IPR011050">
    <property type="entry name" value="Pectin_lyase_fold/virulence"/>
</dbReference>
<keyword evidence="3" id="KW-0456">Lyase</keyword>
<evidence type="ECO:0000259" key="2">
    <source>
        <dbReference type="Pfam" id="PF13229"/>
    </source>
</evidence>
<dbReference type="RefSeq" id="WP_232012733.1">
    <property type="nucleotide sequence ID" value="NZ_LR134516.1"/>
</dbReference>
<feature type="region of interest" description="Disordered" evidence="1">
    <location>
        <begin position="326"/>
        <end position="348"/>
    </location>
</feature>
<feature type="domain" description="Right handed beta helix" evidence="2">
    <location>
        <begin position="494"/>
        <end position="673"/>
    </location>
</feature>
<proteinExistence type="predicted"/>
<feature type="region of interest" description="Disordered" evidence="1">
    <location>
        <begin position="283"/>
        <end position="311"/>
    </location>
</feature>
<feature type="compositionally biased region" description="Polar residues" evidence="1">
    <location>
        <begin position="283"/>
        <end position="296"/>
    </location>
</feature>
<dbReference type="KEGG" id="nani:NCTC12227_00897"/>
<dbReference type="Gene3D" id="2.160.20.10">
    <property type="entry name" value="Single-stranded right-handed beta-helix, Pectin lyase-like"/>
    <property type="match status" value="1"/>
</dbReference>
<dbReference type="InterPro" id="IPR012334">
    <property type="entry name" value="Pectin_lyas_fold"/>
</dbReference>
<dbReference type="Proteomes" id="UP000268229">
    <property type="component" value="Chromosome"/>
</dbReference>
<dbReference type="SMART" id="SM00710">
    <property type="entry name" value="PbH1"/>
    <property type="match status" value="7"/>
</dbReference>
<dbReference type="InterPro" id="IPR039448">
    <property type="entry name" value="Beta_helix"/>
</dbReference>
<dbReference type="EMBL" id="LR134516">
    <property type="protein sequence ID" value="VEJ21171.1"/>
    <property type="molecule type" value="Genomic_DNA"/>
</dbReference>